<dbReference type="SUPFAM" id="SSF75005">
    <property type="entry name" value="Arabinanase/levansucrase/invertase"/>
    <property type="match status" value="1"/>
</dbReference>
<dbReference type="AlphaFoldDB" id="A0A1U7NZZ4"/>
<gene>
    <name evidence="8" type="ORF">BOO71_0005614</name>
</gene>
<evidence type="ECO:0000256" key="3">
    <source>
        <dbReference type="ARBA" id="ARBA00022801"/>
    </source>
</evidence>
<keyword evidence="2 8" id="KW-0858">Xylan degradation</keyword>
<evidence type="ECO:0000313" key="8">
    <source>
        <dbReference type="EMBL" id="OLV18491.1"/>
    </source>
</evidence>
<dbReference type="GO" id="GO:0004553">
    <property type="term" value="F:hydrolase activity, hydrolyzing O-glycosyl compounds"/>
    <property type="evidence" value="ECO:0007669"/>
    <property type="project" value="InterPro"/>
</dbReference>
<evidence type="ECO:0000313" key="9">
    <source>
        <dbReference type="Proteomes" id="UP000186607"/>
    </source>
</evidence>
<evidence type="ECO:0000256" key="2">
    <source>
        <dbReference type="ARBA" id="ARBA00022651"/>
    </source>
</evidence>
<reference evidence="8 9" key="1">
    <citation type="submission" date="2017-01" db="EMBL/GenBank/DDBJ databases">
        <title>Genome Analysis of Deinococcus marmoris KOPRI26562.</title>
        <authorList>
            <person name="Kim J.H."/>
            <person name="Oh H.-M."/>
        </authorList>
    </citation>
    <scope>NUCLEOTIDE SEQUENCE [LARGE SCALE GENOMIC DNA]</scope>
    <source>
        <strain evidence="8 9">KOPRI26562</strain>
    </source>
</reference>
<keyword evidence="9" id="KW-1185">Reference proteome</keyword>
<dbReference type="STRING" id="249408.BOO71_0005614"/>
<comment type="caution">
    <text evidence="8">The sequence shown here is derived from an EMBL/GenBank/DDBJ whole genome shotgun (WGS) entry which is preliminary data.</text>
</comment>
<proteinExistence type="inferred from homology"/>
<dbReference type="RefSeq" id="WP_075831738.1">
    <property type="nucleotide sequence ID" value="NZ_MSTI01000066.1"/>
</dbReference>
<dbReference type="OrthoDB" id="9801455at2"/>
<dbReference type="InterPro" id="IPR052176">
    <property type="entry name" value="Glycosyl_Hydrlase_43_Enz"/>
</dbReference>
<evidence type="ECO:0000256" key="5">
    <source>
        <dbReference type="ARBA" id="ARBA00023295"/>
    </source>
</evidence>
<keyword evidence="5 7" id="KW-0326">Glycosidase</keyword>
<dbReference type="PANTHER" id="PTHR43772">
    <property type="entry name" value="ENDO-1,4-BETA-XYLANASE"/>
    <property type="match status" value="1"/>
</dbReference>
<protein>
    <submittedName>
        <fullName evidence="8">Endo-1,4-beta-xylanase D</fullName>
    </submittedName>
</protein>
<keyword evidence="2 8" id="KW-0624">Polysaccharide degradation</keyword>
<organism evidence="8 9">
    <name type="scientific">Deinococcus marmoris</name>
    <dbReference type="NCBI Taxonomy" id="249408"/>
    <lineage>
        <taxon>Bacteria</taxon>
        <taxon>Thermotogati</taxon>
        <taxon>Deinococcota</taxon>
        <taxon>Deinococci</taxon>
        <taxon>Deinococcales</taxon>
        <taxon>Deinococcaceae</taxon>
        <taxon>Deinococcus</taxon>
    </lineage>
</organism>
<dbReference type="GO" id="GO:0045493">
    <property type="term" value="P:xylan catabolic process"/>
    <property type="evidence" value="ECO:0007669"/>
    <property type="project" value="UniProtKB-KW"/>
</dbReference>
<dbReference type="PANTHER" id="PTHR43772:SF2">
    <property type="entry name" value="PUTATIVE (AFU_ORTHOLOGUE AFUA_2G04480)-RELATED"/>
    <property type="match status" value="1"/>
</dbReference>
<dbReference type="Gene3D" id="2.115.10.20">
    <property type="entry name" value="Glycosyl hydrolase domain, family 43"/>
    <property type="match status" value="1"/>
</dbReference>
<accession>A0A1U7NZZ4</accession>
<dbReference type="Pfam" id="PF04616">
    <property type="entry name" value="Glyco_hydro_43"/>
    <property type="match status" value="1"/>
</dbReference>
<dbReference type="eggNOG" id="COG3507">
    <property type="taxonomic scope" value="Bacteria"/>
</dbReference>
<dbReference type="Proteomes" id="UP000186607">
    <property type="component" value="Unassembled WGS sequence"/>
</dbReference>
<keyword evidence="4" id="KW-0119">Carbohydrate metabolism</keyword>
<keyword evidence="3 7" id="KW-0378">Hydrolase</keyword>
<evidence type="ECO:0000256" key="6">
    <source>
        <dbReference type="PIRSR" id="PIRSR606710-2"/>
    </source>
</evidence>
<feature type="site" description="Important for catalytic activity, responsible for pKa modulation of the active site Glu and correct orientation of both the proton donor and substrate" evidence="6">
    <location>
        <position position="134"/>
    </location>
</feature>
<evidence type="ECO:0000256" key="7">
    <source>
        <dbReference type="RuleBase" id="RU361187"/>
    </source>
</evidence>
<dbReference type="InterPro" id="IPR023296">
    <property type="entry name" value="Glyco_hydro_beta-prop_sf"/>
</dbReference>
<name>A0A1U7NZZ4_9DEIO</name>
<sequence>MNLPSNPIVPGFYADPEARYYEGKYWIYATRSATDYTRQLNLDAFSSADLIHWEKHEGITEMADFPWVWRAVWAPTIIEKGGRYFLVFASNDIQKDDEVGGLEIAVSDSPAGPFRGLPGQPLIDRFIGGAQPIDAHFFKDDDGTVYLYYGGWKHCNLAVMNDEMTGIVPGSLRGITPEGYFEAPCLIKKGGQYFLMWSQGDWIDGTYSVAYGVSDNPYGPFESRGTVLSSQPPLAEGPGHHGYLQISDTDEWLIVYHRRVIGNTDPGARVLCIDRLEFKGDTIQPVVMT</sequence>
<comment type="similarity">
    <text evidence="1 7">Belongs to the glycosyl hydrolase 43 family.</text>
</comment>
<evidence type="ECO:0000256" key="4">
    <source>
        <dbReference type="ARBA" id="ARBA00023277"/>
    </source>
</evidence>
<dbReference type="CDD" id="cd18827">
    <property type="entry name" value="GH43_XlnD-like"/>
    <property type="match status" value="1"/>
</dbReference>
<dbReference type="EMBL" id="MSTI01000066">
    <property type="protein sequence ID" value="OLV18491.1"/>
    <property type="molecule type" value="Genomic_DNA"/>
</dbReference>
<dbReference type="InterPro" id="IPR006710">
    <property type="entry name" value="Glyco_hydro_43"/>
</dbReference>
<evidence type="ECO:0000256" key="1">
    <source>
        <dbReference type="ARBA" id="ARBA00009865"/>
    </source>
</evidence>